<feature type="domain" description="FAD-binding PCMH-type" evidence="4">
    <location>
        <begin position="140"/>
        <end position="323"/>
    </location>
</feature>
<dbReference type="GO" id="GO:0016491">
    <property type="term" value="F:oxidoreductase activity"/>
    <property type="evidence" value="ECO:0007669"/>
    <property type="project" value="UniProtKB-KW"/>
</dbReference>
<dbReference type="AlphaFoldDB" id="A0A8H5GAC2"/>
<feature type="signal peptide" evidence="3">
    <location>
        <begin position="1"/>
        <end position="18"/>
    </location>
</feature>
<dbReference type="InterPro" id="IPR036318">
    <property type="entry name" value="FAD-bd_PCMH-like_sf"/>
</dbReference>
<feature type="chain" id="PRO_5034393512" description="FAD-binding PCMH-type domain-containing protein" evidence="3">
    <location>
        <begin position="19"/>
        <end position="616"/>
    </location>
</feature>
<evidence type="ECO:0000256" key="3">
    <source>
        <dbReference type="SAM" id="SignalP"/>
    </source>
</evidence>
<dbReference type="Gene3D" id="3.30.465.10">
    <property type="match status" value="2"/>
</dbReference>
<sequence>MPSTLIHEILSFLSLSAALGPISVVASTSSTAYSQTPWSTVSSSLLHTFNTTVDGRLSQGFPFAAPCAMMSNDSSNSTGTTPTCDQIQAGYLDEEFRTNNFGAYTNPQWETCQTTGDQCLLDWRDPKSLAPVLPPNQCKPGSVPSYFIDVESEKDVQAAYDFSRRTEIPLVIKNTGHDYVGRSSAPNSLALWTHNLRNISYSPEFIPEGCTKDEAKPGVTLGAGVQWFEAYAFAEANNITLVGGSDRSVGASGGWLQGGGHSMLSNTMGLGVDRVLQFKVVTPDGQYRIANECQNEDLFFALRGGGGGTFGVVLESTTLASPQTSLHVVVLTLPPNTENSKTGKAGKPHPSQTKQMWSIMIQNGLRWAQEGWGGVASSSAVIYIIPGHLMSKEDAARSMEPLIELGKGVRKDWEAANPNANSTTGPQVVLTDFPSWGTFFDWFASENVASVGVNVALASRLIPKDNFSTSQKQIQLVDNLVNANSMTDNLLFLIDAPSSYPDPNKTTSVTETWRDSIYHVTMISTWNWNSTMEEKKAKYRNVRNAIEGLRRDTPDGAYSNEADVYEPNHEVSFWGANYERLLEIKNKYDPDHLLNCWHCVGWKQELSQYSCYFRDI</sequence>
<dbReference type="Pfam" id="PF08031">
    <property type="entry name" value="BBE"/>
    <property type="match status" value="1"/>
</dbReference>
<evidence type="ECO:0000313" key="5">
    <source>
        <dbReference type="EMBL" id="KAF5361121.1"/>
    </source>
</evidence>
<accession>A0A8H5GAC2</accession>
<dbReference type="InterPro" id="IPR012951">
    <property type="entry name" value="BBE"/>
</dbReference>
<dbReference type="Proteomes" id="UP000559256">
    <property type="component" value="Unassembled WGS sequence"/>
</dbReference>
<evidence type="ECO:0000256" key="2">
    <source>
        <dbReference type="ARBA" id="ARBA00023002"/>
    </source>
</evidence>
<keyword evidence="6" id="KW-1185">Reference proteome</keyword>
<dbReference type="PANTHER" id="PTHR13878:SF91">
    <property type="entry name" value="FAD BINDING DOMAIN PROTEIN (AFU_ORTHOLOGUE AFUA_6G12070)-RELATED"/>
    <property type="match status" value="1"/>
</dbReference>
<evidence type="ECO:0000313" key="6">
    <source>
        <dbReference type="Proteomes" id="UP000559256"/>
    </source>
</evidence>
<keyword evidence="2" id="KW-0560">Oxidoreductase</keyword>
<name>A0A8H5GAC2_9AGAR</name>
<dbReference type="PROSITE" id="PS51387">
    <property type="entry name" value="FAD_PCMH"/>
    <property type="match status" value="1"/>
</dbReference>
<dbReference type="PANTHER" id="PTHR13878">
    <property type="entry name" value="GULONOLACTONE OXIDASE"/>
    <property type="match status" value="1"/>
</dbReference>
<dbReference type="InterPro" id="IPR016166">
    <property type="entry name" value="FAD-bd_PCMH"/>
</dbReference>
<dbReference type="InterPro" id="IPR006094">
    <property type="entry name" value="Oxid_FAD_bind_N"/>
</dbReference>
<comment type="similarity">
    <text evidence="1">Belongs to the oxygen-dependent FAD-linked oxidoreductase family.</text>
</comment>
<keyword evidence="3" id="KW-0732">Signal</keyword>
<gene>
    <name evidence="5" type="ORF">D9758_009078</name>
</gene>
<proteinExistence type="inferred from homology"/>
<dbReference type="InterPro" id="IPR050432">
    <property type="entry name" value="FAD-linked_Oxidoreductases_BP"/>
</dbReference>
<comment type="caution">
    <text evidence="5">The sequence shown here is derived from an EMBL/GenBank/DDBJ whole genome shotgun (WGS) entry which is preliminary data.</text>
</comment>
<evidence type="ECO:0000259" key="4">
    <source>
        <dbReference type="PROSITE" id="PS51387"/>
    </source>
</evidence>
<dbReference type="EMBL" id="JAACJM010000042">
    <property type="protein sequence ID" value="KAF5361121.1"/>
    <property type="molecule type" value="Genomic_DNA"/>
</dbReference>
<protein>
    <recommendedName>
        <fullName evidence="4">FAD-binding PCMH-type domain-containing protein</fullName>
    </recommendedName>
</protein>
<dbReference type="GO" id="GO:0071949">
    <property type="term" value="F:FAD binding"/>
    <property type="evidence" value="ECO:0007669"/>
    <property type="project" value="InterPro"/>
</dbReference>
<dbReference type="Pfam" id="PF01565">
    <property type="entry name" value="FAD_binding_4"/>
    <property type="match status" value="1"/>
</dbReference>
<evidence type="ECO:0000256" key="1">
    <source>
        <dbReference type="ARBA" id="ARBA00005466"/>
    </source>
</evidence>
<dbReference type="OrthoDB" id="9983560at2759"/>
<dbReference type="SUPFAM" id="SSF56176">
    <property type="entry name" value="FAD-binding/transporter-associated domain-like"/>
    <property type="match status" value="1"/>
</dbReference>
<organism evidence="5 6">
    <name type="scientific">Tetrapyrgos nigripes</name>
    <dbReference type="NCBI Taxonomy" id="182062"/>
    <lineage>
        <taxon>Eukaryota</taxon>
        <taxon>Fungi</taxon>
        <taxon>Dikarya</taxon>
        <taxon>Basidiomycota</taxon>
        <taxon>Agaricomycotina</taxon>
        <taxon>Agaricomycetes</taxon>
        <taxon>Agaricomycetidae</taxon>
        <taxon>Agaricales</taxon>
        <taxon>Marasmiineae</taxon>
        <taxon>Marasmiaceae</taxon>
        <taxon>Tetrapyrgos</taxon>
    </lineage>
</organism>
<dbReference type="InterPro" id="IPR016169">
    <property type="entry name" value="FAD-bd_PCMH_sub2"/>
</dbReference>
<reference evidence="5 6" key="1">
    <citation type="journal article" date="2020" name="ISME J.">
        <title>Uncovering the hidden diversity of litter-decomposition mechanisms in mushroom-forming fungi.</title>
        <authorList>
            <person name="Floudas D."/>
            <person name="Bentzer J."/>
            <person name="Ahren D."/>
            <person name="Johansson T."/>
            <person name="Persson P."/>
            <person name="Tunlid A."/>
        </authorList>
    </citation>
    <scope>NUCLEOTIDE SEQUENCE [LARGE SCALE GENOMIC DNA]</scope>
    <source>
        <strain evidence="5 6">CBS 291.85</strain>
    </source>
</reference>